<dbReference type="InterPro" id="IPR017850">
    <property type="entry name" value="Alkaline_phosphatase_core_sf"/>
</dbReference>
<dbReference type="SUPFAM" id="SSF53649">
    <property type="entry name" value="Alkaline phosphatase-like"/>
    <property type="match status" value="1"/>
</dbReference>
<dbReference type="AlphaFoldDB" id="A0A0F9CST5"/>
<reference evidence="1" key="1">
    <citation type="journal article" date="2015" name="Nature">
        <title>Complex archaea that bridge the gap between prokaryotes and eukaryotes.</title>
        <authorList>
            <person name="Spang A."/>
            <person name="Saw J.H."/>
            <person name="Jorgensen S.L."/>
            <person name="Zaremba-Niedzwiedzka K."/>
            <person name="Martijn J."/>
            <person name="Lind A.E."/>
            <person name="van Eijk R."/>
            <person name="Schleper C."/>
            <person name="Guy L."/>
            <person name="Ettema T.J."/>
        </authorList>
    </citation>
    <scope>NUCLEOTIDE SEQUENCE</scope>
</reference>
<feature type="non-terminal residue" evidence="1">
    <location>
        <position position="1"/>
    </location>
</feature>
<dbReference type="EMBL" id="LAZR01031873">
    <property type="protein sequence ID" value="KKL52488.1"/>
    <property type="molecule type" value="Genomic_DNA"/>
</dbReference>
<protein>
    <recommendedName>
        <fullName evidence="2">N-sulphoglucosamine sulphohydrolase C-terminal domain-containing protein</fullName>
    </recommendedName>
</protein>
<dbReference type="Gene3D" id="3.40.720.10">
    <property type="entry name" value="Alkaline Phosphatase, subunit A"/>
    <property type="match status" value="1"/>
</dbReference>
<gene>
    <name evidence="1" type="ORF">LCGC14_2284940</name>
</gene>
<organism evidence="1">
    <name type="scientific">marine sediment metagenome</name>
    <dbReference type="NCBI Taxonomy" id="412755"/>
    <lineage>
        <taxon>unclassified sequences</taxon>
        <taxon>metagenomes</taxon>
        <taxon>ecological metagenomes</taxon>
    </lineage>
</organism>
<comment type="caution">
    <text evidence="1">The sequence shown here is derived from an EMBL/GenBank/DDBJ whole genome shotgun (WGS) entry which is preliminary data.</text>
</comment>
<sequence>MVNRINFHRDIVDKSLIPKLFNNIYYIRSDKYKLIRYENTLDEFYNILIDPNEINNIIDRNDSNYKDMEQKLIELTDNRKMREEVTNLLTYKEKLSIKKIIHNFKIKGI</sequence>
<evidence type="ECO:0008006" key="2">
    <source>
        <dbReference type="Google" id="ProtNLM"/>
    </source>
</evidence>
<proteinExistence type="predicted"/>
<name>A0A0F9CST5_9ZZZZ</name>
<evidence type="ECO:0000313" key="1">
    <source>
        <dbReference type="EMBL" id="KKL52488.1"/>
    </source>
</evidence>
<accession>A0A0F9CST5</accession>